<dbReference type="Gene3D" id="3.30.450.20">
    <property type="entry name" value="PAS domain"/>
    <property type="match status" value="1"/>
</dbReference>
<sequence>MSIRRLLGILLLVFAGLSGAAGIWQLSDSMQKMQAADWVVRVNHLADLTHQLNAELAMERGITAAILGQPAAASSVLRAQMFNARGRVDRQYQVFHEYLQELLAVAPQHPMANALTELEQAARQQTLLREQVDLAIVGIASAVTHREWIDALTGRIRILQNFVVVSMLPLPANPYALASVQVFRDQLFSLSEHLGQERAVLGAAIASARPLQDSDRAQLVSARMVVERASARFLEAAPYMPHDPRLEDALLQMRAHLLSDYHPLREQVFTASLAGQGYPVTAEEWYRQATTAIDQVLEVSRLISQRSATDITSLRDSARQTLWLLAWVVLALTLLFGFTVYAVRQRLLLPLGLLERAARQVASGDLQQPVLALRDDEMGHLAHAMEQMRQSLLDDRVRRETDAERLRKLNALIDNSASAMVITDLQGNIEYVNQRFEVTTGYSPAESIGRKAGFWGSGLTARDQYQLMWQTALNGRVWEGEMINRRKDGELFWCSVSISPVIDGQGQVTHLIGAHVDISERKQIQRQLDVLRNYDELTHLPNRRLFSEYFQRVAEQQARRGGYCAVLAIGISRFKQFNDSLGREAGDQLLQRLALRLRQAAGKRDTVARFAGTDFHMLLVDLESPAVLFERVSTLLAHANRPLSIHGQDVKPVLRAGCSLLAEHGRDLETLMRKAGTALHSAERRGHEQALYDESLGHDAEQRLLIENALRLAIERDQLELHYQPKVELASGRIIGVEALARWRDRTTGEWIAPDRFIAVAEESGLILVLGAWALREACRQNREWAAQGLPPLVVAVNLSAVQLQQSDLPSVVRRILAETGMPAEYLELELTESAIMEYPEQANLLLRELKSLGVKLSIDDFGTGYSSLAYLSRFPVDLLKIDRSFINALEQDSSAAAIATSIIAMAHQLGLQVIAEGVETERQLAFLQRHGCDQIQGYYFSKPLAAADLGWLLTQDRRLQMPEAVSFKRTLLMVDDDPLIQVGLQQALDGQGYRLLSCTTAREALELMACNDIQVVLADDHMPDMSGTELLARIKNLYPDTVRLMFSGYFDARRLKDAINIGSIYKYISKPWEQGHLRRCVDDAFAHHASLQRRLQQEDPSSRLHGEDGPTGG</sequence>
<dbReference type="InterPro" id="IPR001610">
    <property type="entry name" value="PAC"/>
</dbReference>
<feature type="domain" description="PAS" evidence="7">
    <location>
        <begin position="405"/>
        <end position="450"/>
    </location>
</feature>
<dbReference type="InterPro" id="IPR001633">
    <property type="entry name" value="EAL_dom"/>
</dbReference>
<dbReference type="NCBIfam" id="TIGR00229">
    <property type="entry name" value="sensory_box"/>
    <property type="match status" value="1"/>
</dbReference>
<dbReference type="InterPro" id="IPR000014">
    <property type="entry name" value="PAS"/>
</dbReference>
<name>A0A1I4SUW0_9GAMM</name>
<keyword evidence="3" id="KW-0597">Phosphoprotein</keyword>
<evidence type="ECO:0000256" key="3">
    <source>
        <dbReference type="PROSITE-ProRule" id="PRU00169"/>
    </source>
</evidence>
<dbReference type="SUPFAM" id="SSF52172">
    <property type="entry name" value="CheY-like"/>
    <property type="match status" value="1"/>
</dbReference>
<organism evidence="12 13">
    <name type="scientific">Halopseudomonas yangmingensis</name>
    <dbReference type="NCBI Taxonomy" id="1720063"/>
    <lineage>
        <taxon>Bacteria</taxon>
        <taxon>Pseudomonadati</taxon>
        <taxon>Pseudomonadota</taxon>
        <taxon>Gammaproteobacteria</taxon>
        <taxon>Pseudomonadales</taxon>
        <taxon>Pseudomonadaceae</taxon>
        <taxon>Halopseudomonas</taxon>
    </lineage>
</organism>
<dbReference type="Gene3D" id="3.20.20.450">
    <property type="entry name" value="EAL domain"/>
    <property type="match status" value="1"/>
</dbReference>
<dbReference type="InterPro" id="IPR029787">
    <property type="entry name" value="Nucleotide_cyclase"/>
</dbReference>
<evidence type="ECO:0000259" key="8">
    <source>
        <dbReference type="PROSITE" id="PS50113"/>
    </source>
</evidence>
<dbReference type="SUPFAM" id="SSF158472">
    <property type="entry name" value="HAMP domain-like"/>
    <property type="match status" value="1"/>
</dbReference>
<dbReference type="InterPro" id="IPR000160">
    <property type="entry name" value="GGDEF_dom"/>
</dbReference>
<dbReference type="PROSITE" id="PS50887">
    <property type="entry name" value="GGDEF"/>
    <property type="match status" value="1"/>
</dbReference>
<accession>A0A1I4SUW0</accession>
<dbReference type="SUPFAM" id="SSF55785">
    <property type="entry name" value="PYP-like sensor domain (PAS domain)"/>
    <property type="match status" value="1"/>
</dbReference>
<dbReference type="InterPro" id="IPR052155">
    <property type="entry name" value="Biofilm_reg_signaling"/>
</dbReference>
<feature type="domain" description="GGDEF" evidence="11">
    <location>
        <begin position="562"/>
        <end position="695"/>
    </location>
</feature>
<dbReference type="Gene3D" id="3.30.70.270">
    <property type="match status" value="1"/>
</dbReference>
<protein>
    <recommendedName>
        <fullName evidence="1">cyclic-guanylate-specific phosphodiesterase</fullName>
        <ecNumber evidence="1">3.1.4.52</ecNumber>
    </recommendedName>
</protein>
<dbReference type="Pfam" id="PF00990">
    <property type="entry name" value="GGDEF"/>
    <property type="match status" value="1"/>
</dbReference>
<dbReference type="Pfam" id="PF00672">
    <property type="entry name" value="HAMP"/>
    <property type="match status" value="1"/>
</dbReference>
<dbReference type="InterPro" id="IPR003660">
    <property type="entry name" value="HAMP_dom"/>
</dbReference>
<dbReference type="InterPro" id="IPR000700">
    <property type="entry name" value="PAS-assoc_C"/>
</dbReference>
<dbReference type="GO" id="GO:0000160">
    <property type="term" value="P:phosphorelay signal transduction system"/>
    <property type="evidence" value="ECO:0007669"/>
    <property type="project" value="InterPro"/>
</dbReference>
<keyword evidence="2" id="KW-0973">c-di-GMP</keyword>
<evidence type="ECO:0000256" key="5">
    <source>
        <dbReference type="SAM" id="Phobius"/>
    </source>
</evidence>
<dbReference type="Gene3D" id="6.10.340.10">
    <property type="match status" value="1"/>
</dbReference>
<dbReference type="CDD" id="cd06225">
    <property type="entry name" value="HAMP"/>
    <property type="match status" value="1"/>
</dbReference>
<evidence type="ECO:0000259" key="7">
    <source>
        <dbReference type="PROSITE" id="PS50112"/>
    </source>
</evidence>
<dbReference type="InterPro" id="IPR001789">
    <property type="entry name" value="Sig_transdc_resp-reg_receiver"/>
</dbReference>
<dbReference type="Gene3D" id="3.40.50.2300">
    <property type="match status" value="1"/>
</dbReference>
<evidence type="ECO:0000256" key="4">
    <source>
        <dbReference type="SAM" id="MobiDB-lite"/>
    </source>
</evidence>
<dbReference type="GO" id="GO:0016020">
    <property type="term" value="C:membrane"/>
    <property type="evidence" value="ECO:0007669"/>
    <property type="project" value="InterPro"/>
</dbReference>
<evidence type="ECO:0000313" key="12">
    <source>
        <dbReference type="EMBL" id="SFM68205.1"/>
    </source>
</evidence>
<evidence type="ECO:0000259" key="10">
    <source>
        <dbReference type="PROSITE" id="PS50885"/>
    </source>
</evidence>
<dbReference type="InterPro" id="IPR035965">
    <property type="entry name" value="PAS-like_dom_sf"/>
</dbReference>
<feature type="domain" description="HAMP" evidence="10">
    <location>
        <begin position="345"/>
        <end position="397"/>
    </location>
</feature>
<dbReference type="Pfam" id="PF13426">
    <property type="entry name" value="PAS_9"/>
    <property type="match status" value="1"/>
</dbReference>
<dbReference type="SMART" id="SM00304">
    <property type="entry name" value="HAMP"/>
    <property type="match status" value="1"/>
</dbReference>
<keyword evidence="13" id="KW-1185">Reference proteome</keyword>
<dbReference type="AlphaFoldDB" id="A0A1I4SUW0"/>
<evidence type="ECO:0000313" key="13">
    <source>
        <dbReference type="Proteomes" id="UP000243629"/>
    </source>
</evidence>
<proteinExistence type="predicted"/>
<feature type="domain" description="PAC" evidence="8">
    <location>
        <begin position="476"/>
        <end position="530"/>
    </location>
</feature>
<dbReference type="SUPFAM" id="SSF55073">
    <property type="entry name" value="Nucleotide cyclase"/>
    <property type="match status" value="1"/>
</dbReference>
<evidence type="ECO:0000256" key="2">
    <source>
        <dbReference type="ARBA" id="ARBA00022636"/>
    </source>
</evidence>
<feature type="transmembrane region" description="Helical" evidence="5">
    <location>
        <begin position="322"/>
        <end position="343"/>
    </location>
</feature>
<dbReference type="PANTHER" id="PTHR44757:SF2">
    <property type="entry name" value="BIOFILM ARCHITECTURE MAINTENANCE PROTEIN MBAA"/>
    <property type="match status" value="1"/>
</dbReference>
<feature type="compositionally biased region" description="Basic and acidic residues" evidence="4">
    <location>
        <begin position="1096"/>
        <end position="1114"/>
    </location>
</feature>
<dbReference type="SMART" id="SM00091">
    <property type="entry name" value="PAS"/>
    <property type="match status" value="1"/>
</dbReference>
<dbReference type="PROSITE" id="PS50110">
    <property type="entry name" value="RESPONSE_REGULATORY"/>
    <property type="match status" value="1"/>
</dbReference>
<dbReference type="CDD" id="cd17569">
    <property type="entry name" value="REC_HupR-like"/>
    <property type="match status" value="1"/>
</dbReference>
<dbReference type="Pfam" id="PF00563">
    <property type="entry name" value="EAL"/>
    <property type="match status" value="1"/>
</dbReference>
<evidence type="ECO:0000256" key="1">
    <source>
        <dbReference type="ARBA" id="ARBA00012282"/>
    </source>
</evidence>
<dbReference type="RefSeq" id="WP_093476783.1">
    <property type="nucleotide sequence ID" value="NZ_FOUI01000011.1"/>
</dbReference>
<dbReference type="PROSITE" id="PS50112">
    <property type="entry name" value="PAS"/>
    <property type="match status" value="1"/>
</dbReference>
<dbReference type="SMART" id="SM00448">
    <property type="entry name" value="REC"/>
    <property type="match status" value="1"/>
</dbReference>
<dbReference type="InterPro" id="IPR043128">
    <property type="entry name" value="Rev_trsase/Diguanyl_cyclase"/>
</dbReference>
<dbReference type="NCBIfam" id="TIGR00254">
    <property type="entry name" value="GGDEF"/>
    <property type="match status" value="1"/>
</dbReference>
<dbReference type="PANTHER" id="PTHR44757">
    <property type="entry name" value="DIGUANYLATE CYCLASE DGCP"/>
    <property type="match status" value="1"/>
</dbReference>
<dbReference type="SUPFAM" id="SSF141868">
    <property type="entry name" value="EAL domain-like"/>
    <property type="match status" value="1"/>
</dbReference>
<feature type="domain" description="EAL" evidence="9">
    <location>
        <begin position="703"/>
        <end position="958"/>
    </location>
</feature>
<keyword evidence="5" id="KW-1133">Transmembrane helix</keyword>
<dbReference type="InterPro" id="IPR011006">
    <property type="entry name" value="CheY-like_superfamily"/>
</dbReference>
<dbReference type="FunFam" id="3.20.20.450:FF:000001">
    <property type="entry name" value="Cyclic di-GMP phosphodiesterase yahA"/>
    <property type="match status" value="1"/>
</dbReference>
<dbReference type="SMART" id="SM00267">
    <property type="entry name" value="GGDEF"/>
    <property type="match status" value="1"/>
</dbReference>
<dbReference type="PROSITE" id="PS50113">
    <property type="entry name" value="PAC"/>
    <property type="match status" value="1"/>
</dbReference>
<dbReference type="SMART" id="SM00086">
    <property type="entry name" value="PAC"/>
    <property type="match status" value="1"/>
</dbReference>
<dbReference type="CDD" id="cd00130">
    <property type="entry name" value="PAS"/>
    <property type="match status" value="1"/>
</dbReference>
<dbReference type="EC" id="3.1.4.52" evidence="1"/>
<dbReference type="CDD" id="cd01948">
    <property type="entry name" value="EAL"/>
    <property type="match status" value="1"/>
</dbReference>
<keyword evidence="5" id="KW-0472">Membrane</keyword>
<dbReference type="STRING" id="1720063.SAMN05216217_11184"/>
<feature type="region of interest" description="Disordered" evidence="4">
    <location>
        <begin position="1093"/>
        <end position="1114"/>
    </location>
</feature>
<reference evidence="13" key="1">
    <citation type="submission" date="2016-10" db="EMBL/GenBank/DDBJ databases">
        <authorList>
            <person name="Varghese N."/>
            <person name="Submissions S."/>
        </authorList>
    </citation>
    <scope>NUCLEOTIDE SEQUENCE [LARGE SCALE GENOMIC DNA]</scope>
    <source>
        <strain evidence="13">DSM 24213</strain>
    </source>
</reference>
<dbReference type="InterPro" id="IPR035919">
    <property type="entry name" value="EAL_sf"/>
</dbReference>
<dbReference type="OrthoDB" id="8553030at2"/>
<keyword evidence="5" id="KW-0812">Transmembrane</keyword>
<dbReference type="SMART" id="SM00052">
    <property type="entry name" value="EAL"/>
    <property type="match status" value="1"/>
</dbReference>
<feature type="modified residue" description="4-aspartylphosphate" evidence="3">
    <location>
        <position position="1020"/>
    </location>
</feature>
<evidence type="ECO:0000259" key="11">
    <source>
        <dbReference type="PROSITE" id="PS50887"/>
    </source>
</evidence>
<dbReference type="EMBL" id="FOUI01000011">
    <property type="protein sequence ID" value="SFM68205.1"/>
    <property type="molecule type" value="Genomic_DNA"/>
</dbReference>
<dbReference type="CDD" id="cd01949">
    <property type="entry name" value="GGDEF"/>
    <property type="match status" value="1"/>
</dbReference>
<evidence type="ECO:0000259" key="6">
    <source>
        <dbReference type="PROSITE" id="PS50110"/>
    </source>
</evidence>
<dbReference type="Pfam" id="PF00072">
    <property type="entry name" value="Response_reg"/>
    <property type="match status" value="1"/>
</dbReference>
<evidence type="ECO:0000259" key="9">
    <source>
        <dbReference type="PROSITE" id="PS50883"/>
    </source>
</evidence>
<dbReference type="Proteomes" id="UP000243629">
    <property type="component" value="Unassembled WGS sequence"/>
</dbReference>
<gene>
    <name evidence="12" type="ORF">SAMN05216217_11184</name>
</gene>
<dbReference type="PROSITE" id="PS50885">
    <property type="entry name" value="HAMP"/>
    <property type="match status" value="1"/>
</dbReference>
<dbReference type="PROSITE" id="PS50883">
    <property type="entry name" value="EAL"/>
    <property type="match status" value="1"/>
</dbReference>
<dbReference type="GO" id="GO:0071111">
    <property type="term" value="F:cyclic-guanylate-specific phosphodiesterase activity"/>
    <property type="evidence" value="ECO:0007669"/>
    <property type="project" value="UniProtKB-EC"/>
</dbReference>
<feature type="domain" description="Response regulatory" evidence="6">
    <location>
        <begin position="971"/>
        <end position="1086"/>
    </location>
</feature>